<dbReference type="OrthoDB" id="4123258at2"/>
<dbReference type="EMBL" id="MJGC01000032">
    <property type="protein sequence ID" value="OEJ76728.1"/>
    <property type="molecule type" value="Genomic_DNA"/>
</dbReference>
<accession>A0A1E5QQ01</accession>
<sequence length="200" mass="22119">MAINLQKGQSINLNKKEHDLSQIMLGLGWDVAKSKGIFGGLFGGNSSDFDLDAYAILLSDKGKLRSPSEDVIYYGHLSNSDKTVVHTGDNLTGEGDGDDEQIIVKLDTLAERYQRIILGVNIYQGQSRNQHFGLVENAFVRVVDAARKEVVRYSLSSNAAYQGKVNMLMGELYKQNGEWQFRALGEPLSVDLQGAVNSYR</sequence>
<dbReference type="AlphaFoldDB" id="A0A1E5QQ01"/>
<gene>
    <name evidence="2" type="ORF">BH720_02915</name>
</gene>
<organism evidence="2">
    <name type="scientific">Desertifilum tharense IPPAS B-1220</name>
    <dbReference type="NCBI Taxonomy" id="1781255"/>
    <lineage>
        <taxon>Bacteria</taxon>
        <taxon>Bacillati</taxon>
        <taxon>Cyanobacteriota</taxon>
        <taxon>Cyanophyceae</taxon>
        <taxon>Desertifilales</taxon>
        <taxon>Desertifilaceae</taxon>
        <taxon>Desertifilum</taxon>
    </lineage>
</organism>
<dbReference type="PANTHER" id="PTHR32097:SF17">
    <property type="entry name" value="CAMP-BINDING PROTEIN 1-RELATED"/>
    <property type="match status" value="1"/>
</dbReference>
<proteinExistence type="predicted"/>
<evidence type="ECO:0000259" key="1">
    <source>
        <dbReference type="Pfam" id="PF02342"/>
    </source>
</evidence>
<name>A0A1E5QQ01_9CYAN</name>
<dbReference type="InterPro" id="IPR003325">
    <property type="entry name" value="TerD"/>
</dbReference>
<dbReference type="Pfam" id="PF02342">
    <property type="entry name" value="TerD"/>
    <property type="match status" value="1"/>
</dbReference>
<evidence type="ECO:0000313" key="2">
    <source>
        <dbReference type="EMBL" id="OEJ76728.1"/>
    </source>
</evidence>
<dbReference type="CDD" id="cd06974">
    <property type="entry name" value="TerD_like"/>
    <property type="match status" value="1"/>
</dbReference>
<dbReference type="STRING" id="1781255.BH720_02915"/>
<comment type="caution">
    <text evidence="2">The sequence shown here is derived from an EMBL/GenBank/DDBJ whole genome shotgun (WGS) entry which is preliminary data.</text>
</comment>
<dbReference type="InterPro" id="IPR051324">
    <property type="entry name" value="Stress/Tellurium_Resist"/>
</dbReference>
<dbReference type="PANTHER" id="PTHR32097">
    <property type="entry name" value="CAMP-BINDING PROTEIN 1-RELATED"/>
    <property type="match status" value="1"/>
</dbReference>
<protein>
    <submittedName>
        <fullName evidence="2">Tellurium resistance protein TerX</fullName>
    </submittedName>
</protein>
<dbReference type="RefSeq" id="WP_069965658.1">
    <property type="nucleotide sequence ID" value="NZ_CM124774.1"/>
</dbReference>
<reference evidence="2" key="1">
    <citation type="submission" date="2016-09" db="EMBL/GenBank/DDBJ databases">
        <title>Draft genome of thermotolerant cyanobacterium Desertifilum sp. strain IPPAS B-1220.</title>
        <authorList>
            <person name="Sinetova M.A."/>
            <person name="Bolakhan K."/>
            <person name="Zayadan B.K."/>
            <person name="Mironov K.S."/>
            <person name="Ustinova V."/>
            <person name="Kupriyanova E.V."/>
            <person name="Sidorov R.A."/>
            <person name="Skrypnik A.N."/>
            <person name="Gogoleva N.E."/>
            <person name="Gogolev Y.V."/>
            <person name="Los D.A."/>
        </authorList>
    </citation>
    <scope>NUCLEOTIDE SEQUENCE [LARGE SCALE GENOMIC DNA]</scope>
    <source>
        <strain evidence="2">IPPAS B-1220</strain>
    </source>
</reference>
<dbReference type="Gene3D" id="2.60.60.30">
    <property type="entry name" value="sav2460 like domains"/>
    <property type="match status" value="1"/>
</dbReference>
<feature type="domain" description="TerD" evidence="1">
    <location>
        <begin position="1"/>
        <end position="199"/>
    </location>
</feature>